<dbReference type="GO" id="GO:0016811">
    <property type="term" value="F:hydrolase activity, acting on carbon-nitrogen (but not peptide) bonds, in linear amides"/>
    <property type="evidence" value="ECO:0007669"/>
    <property type="project" value="InterPro"/>
</dbReference>
<reference evidence="9 10" key="1">
    <citation type="journal article" date="2012" name="ISME J.">
        <title>Genomic insights to SAR86, an abundant and uncultivated marine bacterial lineage.</title>
        <authorList>
            <person name="Dupont C.L."/>
            <person name="Rusch D.B."/>
            <person name="Yooseph S."/>
            <person name="Lombardo M.J."/>
            <person name="Richter R.A."/>
            <person name="Valas R."/>
            <person name="Novotny M."/>
            <person name="Yee-Greenbaum J."/>
            <person name="Selengut J.D."/>
            <person name="Haft D.H."/>
            <person name="Halpern A.L."/>
            <person name="Lasken R.S."/>
            <person name="Nealson K."/>
            <person name="Friedman R."/>
            <person name="Venter J.C."/>
        </authorList>
    </citation>
    <scope>NUCLEOTIDE SEQUENCE [LARGE SCALE GENOMIC DNA]</scope>
</reference>
<evidence type="ECO:0000256" key="4">
    <source>
        <dbReference type="ARBA" id="ARBA00022989"/>
    </source>
</evidence>
<keyword evidence="5 8" id="KW-0472">Membrane</keyword>
<dbReference type="Pfam" id="PF05875">
    <property type="entry name" value="Ceramidase"/>
    <property type="match status" value="1"/>
</dbReference>
<keyword evidence="7" id="KW-0862">Zinc</keyword>
<comment type="subcellular location">
    <subcellularLocation>
        <location evidence="1">Membrane</location>
        <topology evidence="1">Multi-pass membrane protein</topology>
    </subcellularLocation>
</comment>
<dbReference type="GO" id="GO:0046872">
    <property type="term" value="F:metal ion binding"/>
    <property type="evidence" value="ECO:0007669"/>
    <property type="project" value="UniProtKB-KW"/>
</dbReference>
<dbReference type="GO" id="GO:0016020">
    <property type="term" value="C:membrane"/>
    <property type="evidence" value="ECO:0007669"/>
    <property type="project" value="UniProtKB-SubCell"/>
</dbReference>
<dbReference type="InterPro" id="IPR008901">
    <property type="entry name" value="ACER"/>
</dbReference>
<dbReference type="Proteomes" id="UP000010116">
    <property type="component" value="Unassembled WGS sequence"/>
</dbReference>
<feature type="transmembrane region" description="Helical" evidence="8">
    <location>
        <begin position="7"/>
        <end position="24"/>
    </location>
</feature>
<feature type="transmembrane region" description="Helical" evidence="8">
    <location>
        <begin position="284"/>
        <end position="304"/>
    </location>
</feature>
<feature type="transmembrane region" description="Helical" evidence="8">
    <location>
        <begin position="253"/>
        <end position="272"/>
    </location>
</feature>
<evidence type="ECO:0000256" key="6">
    <source>
        <dbReference type="PIRSR" id="PIRSR608901-1"/>
    </source>
</evidence>
<evidence type="ECO:0000256" key="7">
    <source>
        <dbReference type="PIRSR" id="PIRSR608901-2"/>
    </source>
</evidence>
<feature type="transmembrane region" description="Helical" evidence="8">
    <location>
        <begin position="222"/>
        <end position="241"/>
    </location>
</feature>
<dbReference type="GO" id="GO:0006672">
    <property type="term" value="P:ceramide metabolic process"/>
    <property type="evidence" value="ECO:0007669"/>
    <property type="project" value="InterPro"/>
</dbReference>
<dbReference type="EMBL" id="JH611190">
    <property type="protein sequence ID" value="EJP72729.1"/>
    <property type="molecule type" value="Genomic_DNA"/>
</dbReference>
<protein>
    <submittedName>
        <fullName evidence="9">Putative membrane protein</fullName>
    </submittedName>
</protein>
<evidence type="ECO:0000256" key="8">
    <source>
        <dbReference type="SAM" id="Phobius"/>
    </source>
</evidence>
<evidence type="ECO:0000256" key="1">
    <source>
        <dbReference type="ARBA" id="ARBA00004141"/>
    </source>
</evidence>
<feature type="binding site" evidence="7">
    <location>
        <position position="288"/>
    </location>
    <ligand>
        <name>Zn(2+)</name>
        <dbReference type="ChEBI" id="CHEBI:29105"/>
        <note>catalytic</note>
    </ligand>
</feature>
<keyword evidence="4 8" id="KW-1133">Transmembrane helix</keyword>
<feature type="binding site" evidence="6">
    <location>
        <position position="55"/>
    </location>
    <ligand>
        <name>Ca(2+)</name>
        <dbReference type="ChEBI" id="CHEBI:29108"/>
    </ligand>
</feature>
<organism evidence="9 10">
    <name type="scientific">SAR86 cluster bacterium SAR86B</name>
    <dbReference type="NCBI Taxonomy" id="1123867"/>
    <lineage>
        <taxon>Bacteria</taxon>
        <taxon>Pseudomonadati</taxon>
        <taxon>Pseudomonadota</taxon>
        <taxon>Gammaproteobacteria</taxon>
        <taxon>SAR86 cluster</taxon>
    </lineage>
</organism>
<feature type="transmembrane region" description="Helical" evidence="8">
    <location>
        <begin position="59"/>
        <end position="77"/>
    </location>
</feature>
<comment type="cofactor">
    <cofactor evidence="7">
        <name>Zn(2+)</name>
        <dbReference type="ChEBI" id="CHEBI:29105"/>
    </cofactor>
</comment>
<name>J4KSH8_9GAMM</name>
<sequence length="313" mass="36160">MTNNPFYIALSITGLFTVVFFYLSSQGLIQSEEEAYLIGEASRWCERVSDGWFREPVNTLSNFGFVIIGLIIFWIISNEDTSKDNLFFGVTGITLIYATAAVYLGPGSMLMHATNTEWGGWADNLSMVMYIVIPWLYNISLMAKWSIKKFVITYFTIIIIYAILRWLYGWGLGIGFNLFGTSIGLWFISETLYRFWSPSFRFLSGFLGFFVMFLFGTTPLDIFNNIGDYWWTLFFWLPGLFATHKPQSRRSTIWFILGMISYFLAFAIWTTGVPDHQNCSPDSIIQAHGIWHLLTALATFLFFIHYRSEQKLI</sequence>
<dbReference type="HOGENOM" id="CLU_1033566_0_0_6"/>
<feature type="binding site" evidence="7">
    <location>
        <position position="112"/>
    </location>
    <ligand>
        <name>Zn(2+)</name>
        <dbReference type="ChEBI" id="CHEBI:29105"/>
        <note>catalytic</note>
    </ligand>
</feature>
<accession>J4KSH8</accession>
<feature type="transmembrane region" description="Helical" evidence="8">
    <location>
        <begin position="150"/>
        <end position="168"/>
    </location>
</feature>
<evidence type="ECO:0000256" key="3">
    <source>
        <dbReference type="ARBA" id="ARBA00022801"/>
    </source>
</evidence>
<feature type="transmembrane region" description="Helical" evidence="8">
    <location>
        <begin position="174"/>
        <end position="193"/>
    </location>
</feature>
<keyword evidence="6" id="KW-0106">Calcium</keyword>
<feature type="binding site" evidence="7">
    <location>
        <position position="292"/>
    </location>
    <ligand>
        <name>Zn(2+)</name>
        <dbReference type="ChEBI" id="CHEBI:29105"/>
        <note>catalytic</note>
    </ligand>
</feature>
<evidence type="ECO:0000313" key="9">
    <source>
        <dbReference type="EMBL" id="EJP72729.1"/>
    </source>
</evidence>
<feature type="transmembrane region" description="Helical" evidence="8">
    <location>
        <begin position="86"/>
        <end position="105"/>
    </location>
</feature>
<feature type="transmembrane region" description="Helical" evidence="8">
    <location>
        <begin position="125"/>
        <end position="143"/>
    </location>
</feature>
<keyword evidence="6" id="KW-0479">Metal-binding</keyword>
<evidence type="ECO:0000313" key="10">
    <source>
        <dbReference type="Proteomes" id="UP000010116"/>
    </source>
</evidence>
<keyword evidence="3" id="KW-0378">Hydrolase</keyword>
<dbReference type="AlphaFoldDB" id="J4KSH8"/>
<keyword evidence="2 8" id="KW-0812">Transmembrane</keyword>
<evidence type="ECO:0000256" key="2">
    <source>
        <dbReference type="ARBA" id="ARBA00022692"/>
    </source>
</evidence>
<evidence type="ECO:0000256" key="5">
    <source>
        <dbReference type="ARBA" id="ARBA00023136"/>
    </source>
</evidence>
<gene>
    <name evidence="9" type="ORF">NT02SARS_1112</name>
</gene>
<feature type="transmembrane region" description="Helical" evidence="8">
    <location>
        <begin position="200"/>
        <end position="216"/>
    </location>
</feature>
<proteinExistence type="predicted"/>